<comment type="caution">
    <text evidence="1">The sequence shown here is derived from an EMBL/GenBank/DDBJ whole genome shotgun (WGS) entry which is preliminary data.</text>
</comment>
<dbReference type="GO" id="GO:0005840">
    <property type="term" value="C:ribosome"/>
    <property type="evidence" value="ECO:0007669"/>
    <property type="project" value="UniProtKB-KW"/>
</dbReference>
<sequence length="162" mass="19162">MKHPLKKLSHSTARQWQGRLFAFYRFIPAVQADILQHMNAILHDDDFAKQYQRANLCQEQGRFAALILAIESALHTQQPRQEPRRRLRHHRRIAKAPKRQWVKRQEGLIWQCRSEGMSWREISYYLQEVFGVKVSAGYLYQLIKKTPPRRAFDSPVGEPEAL</sequence>
<dbReference type="EMBL" id="JACHID010000013">
    <property type="protein sequence ID" value="MBB5022639.1"/>
    <property type="molecule type" value="Genomic_DNA"/>
</dbReference>
<name>A0A7W7Y5X0_9BACT</name>
<organism evidence="1 2">
    <name type="scientific">Desulfurispira natronophila</name>
    <dbReference type="NCBI Taxonomy" id="682562"/>
    <lineage>
        <taxon>Bacteria</taxon>
        <taxon>Pseudomonadati</taxon>
        <taxon>Chrysiogenota</taxon>
        <taxon>Chrysiogenia</taxon>
        <taxon>Chrysiogenales</taxon>
        <taxon>Chrysiogenaceae</taxon>
        <taxon>Desulfurispira</taxon>
    </lineage>
</organism>
<evidence type="ECO:0000313" key="2">
    <source>
        <dbReference type="Proteomes" id="UP000528322"/>
    </source>
</evidence>
<reference evidence="1 2" key="1">
    <citation type="submission" date="2020-08" db="EMBL/GenBank/DDBJ databases">
        <title>Genomic Encyclopedia of Type Strains, Phase IV (KMG-IV): sequencing the most valuable type-strain genomes for metagenomic binning, comparative biology and taxonomic classification.</title>
        <authorList>
            <person name="Goeker M."/>
        </authorList>
    </citation>
    <scope>NUCLEOTIDE SEQUENCE [LARGE SCALE GENOMIC DNA]</scope>
    <source>
        <strain evidence="1 2">DSM 22071</strain>
    </source>
</reference>
<keyword evidence="1" id="KW-0687">Ribonucleoprotein</keyword>
<dbReference type="RefSeq" id="WP_183733518.1">
    <property type="nucleotide sequence ID" value="NZ_JACHID010000013.1"/>
</dbReference>
<evidence type="ECO:0000313" key="1">
    <source>
        <dbReference type="EMBL" id="MBB5022639.1"/>
    </source>
</evidence>
<protein>
    <submittedName>
        <fullName evidence="1">Ribosomal protein L37AE/L43A</fullName>
    </submittedName>
</protein>
<gene>
    <name evidence="1" type="ORF">HNR37_001977</name>
</gene>
<dbReference type="Proteomes" id="UP000528322">
    <property type="component" value="Unassembled WGS sequence"/>
</dbReference>
<keyword evidence="2" id="KW-1185">Reference proteome</keyword>
<keyword evidence="1" id="KW-0689">Ribosomal protein</keyword>
<dbReference type="AlphaFoldDB" id="A0A7W7Y5X0"/>
<accession>A0A7W7Y5X0</accession>
<proteinExistence type="predicted"/>